<dbReference type="RefSeq" id="WP_076348736.1">
    <property type="nucleotide sequence ID" value="NZ_FTOO01000012.1"/>
</dbReference>
<dbReference type="Proteomes" id="UP000186156">
    <property type="component" value="Unassembled WGS sequence"/>
</dbReference>
<feature type="transmembrane region" description="Helical" evidence="1">
    <location>
        <begin position="295"/>
        <end position="316"/>
    </location>
</feature>
<dbReference type="OrthoDB" id="3457556at2"/>
<sequence length="324" mass="34282">MTSCAAIKTARWRLYFLGLLASLFFAVTFVANEAIALSGGSWLWNAPLRYFFTLPFLFAYVLWKRRAAILLRAVARDFARWMAYGTVGFGLFYAPLCLANAYGPAWLVAGVWQITIVCGALLTPWVSARLPDGRRPPVPRRELVTSAGIVAGALLLEMAGASHMSWVQAALCAGAILVAAVAYPAGNRMAMRAYAGTFDPLERMLGMTLGSLPFWFACSAAGAVSAGWPSARQLLGALLVAVCSGVIATALFFRATDLAHGSPRDLAVVEATQAGEVVFALLLELCVIPGDHVSWLGAMGLATVVAGLCVHGFALAGGSHRGTP</sequence>
<dbReference type="AlphaFoldDB" id="A0A1N7PBG9"/>
<organism evidence="2 3">
    <name type="scientific">Alicyclobacillus vulcanalis</name>
    <dbReference type="NCBI Taxonomy" id="252246"/>
    <lineage>
        <taxon>Bacteria</taxon>
        <taxon>Bacillati</taxon>
        <taxon>Bacillota</taxon>
        <taxon>Bacilli</taxon>
        <taxon>Bacillales</taxon>
        <taxon>Alicyclobacillaceae</taxon>
        <taxon>Alicyclobacillus</taxon>
    </lineage>
</organism>
<evidence type="ECO:0000313" key="3">
    <source>
        <dbReference type="Proteomes" id="UP000186156"/>
    </source>
</evidence>
<name>A0A1N7PBG9_9BACL</name>
<feature type="transmembrane region" description="Helical" evidence="1">
    <location>
        <begin position="42"/>
        <end position="63"/>
    </location>
</feature>
<proteinExistence type="predicted"/>
<feature type="transmembrane region" description="Helical" evidence="1">
    <location>
        <begin position="143"/>
        <end position="160"/>
    </location>
</feature>
<gene>
    <name evidence="2" type="ORF">SAMN05421799_11280</name>
</gene>
<feature type="transmembrane region" description="Helical" evidence="1">
    <location>
        <begin position="166"/>
        <end position="185"/>
    </location>
</feature>
<feature type="transmembrane region" description="Helical" evidence="1">
    <location>
        <begin position="205"/>
        <end position="228"/>
    </location>
</feature>
<protein>
    <submittedName>
        <fullName evidence="2">Putative multidrug resistance efflux transporter</fullName>
    </submittedName>
</protein>
<dbReference type="Pfam" id="PF13536">
    <property type="entry name" value="EmrE"/>
    <property type="match status" value="1"/>
</dbReference>
<dbReference type="EMBL" id="FTOO01000012">
    <property type="protein sequence ID" value="SIT07983.1"/>
    <property type="molecule type" value="Genomic_DNA"/>
</dbReference>
<feature type="transmembrane region" description="Helical" evidence="1">
    <location>
        <begin position="83"/>
        <end position="103"/>
    </location>
</feature>
<feature type="transmembrane region" description="Helical" evidence="1">
    <location>
        <begin position="109"/>
        <end position="131"/>
    </location>
</feature>
<feature type="transmembrane region" description="Helical" evidence="1">
    <location>
        <begin position="234"/>
        <end position="253"/>
    </location>
</feature>
<reference evidence="3" key="1">
    <citation type="submission" date="2017-01" db="EMBL/GenBank/DDBJ databases">
        <authorList>
            <person name="Varghese N."/>
            <person name="Submissions S."/>
        </authorList>
    </citation>
    <scope>NUCLEOTIDE SEQUENCE [LARGE SCALE GENOMIC DNA]</scope>
    <source>
        <strain evidence="3">DSM 16176</strain>
    </source>
</reference>
<feature type="transmembrane region" description="Helical" evidence="1">
    <location>
        <begin position="265"/>
        <end position="283"/>
    </location>
</feature>
<keyword evidence="1" id="KW-0472">Membrane</keyword>
<dbReference type="InterPro" id="IPR032713">
    <property type="entry name" value="EmrE"/>
</dbReference>
<keyword evidence="3" id="KW-1185">Reference proteome</keyword>
<accession>A0A1N7PBG9</accession>
<evidence type="ECO:0000256" key="1">
    <source>
        <dbReference type="SAM" id="Phobius"/>
    </source>
</evidence>
<feature type="transmembrane region" description="Helical" evidence="1">
    <location>
        <begin position="12"/>
        <end position="30"/>
    </location>
</feature>
<keyword evidence="1" id="KW-1133">Transmembrane helix</keyword>
<keyword evidence="1" id="KW-0812">Transmembrane</keyword>
<dbReference type="STRING" id="252246.SAMN05421799_11280"/>
<evidence type="ECO:0000313" key="2">
    <source>
        <dbReference type="EMBL" id="SIT07983.1"/>
    </source>
</evidence>